<keyword evidence="10" id="KW-0378">Hydrolase</keyword>
<feature type="transmembrane region" description="Helical" evidence="8">
    <location>
        <begin position="349"/>
        <end position="372"/>
    </location>
</feature>
<evidence type="ECO:0000256" key="6">
    <source>
        <dbReference type="ARBA" id="ARBA00023136"/>
    </source>
</evidence>
<keyword evidence="10" id="KW-0482">Metalloprotease</keyword>
<proteinExistence type="inferred from homology"/>
<dbReference type="PANTHER" id="PTHR13325">
    <property type="entry name" value="PROTEASE M50 MEMBRANE-BOUND TRANSCRIPTION FACTOR SITE 2 PROTEASE"/>
    <property type="match status" value="1"/>
</dbReference>
<feature type="transmembrane region" description="Helical" evidence="8">
    <location>
        <begin position="209"/>
        <end position="228"/>
    </location>
</feature>
<feature type="transmembrane region" description="Helical" evidence="8">
    <location>
        <begin position="274"/>
        <end position="293"/>
    </location>
</feature>
<keyword evidence="7" id="KW-0175">Coiled coil</keyword>
<dbReference type="AlphaFoldDB" id="A0A1H4BVA5"/>
<dbReference type="PANTHER" id="PTHR13325:SF3">
    <property type="entry name" value="MEMBRANE-BOUND TRANSCRIPTION FACTOR SITE-2 PROTEASE"/>
    <property type="match status" value="1"/>
</dbReference>
<feature type="transmembrane region" description="Helical" evidence="8">
    <location>
        <begin position="417"/>
        <end position="435"/>
    </location>
</feature>
<dbReference type="InterPro" id="IPR001193">
    <property type="entry name" value="MBTPS2"/>
</dbReference>
<feature type="coiled-coil region" evidence="7">
    <location>
        <begin position="482"/>
        <end position="543"/>
    </location>
</feature>
<dbReference type="STRING" id="1122198.SAMN02745729_10478"/>
<evidence type="ECO:0000256" key="3">
    <source>
        <dbReference type="ARBA" id="ARBA00007931"/>
    </source>
</evidence>
<dbReference type="Pfam" id="PF02163">
    <property type="entry name" value="Peptidase_M50"/>
    <property type="match status" value="1"/>
</dbReference>
<keyword evidence="6 8" id="KW-0472">Membrane</keyword>
<dbReference type="GO" id="GO:0004222">
    <property type="term" value="F:metalloendopeptidase activity"/>
    <property type="evidence" value="ECO:0007669"/>
    <property type="project" value="InterPro"/>
</dbReference>
<dbReference type="EMBL" id="FNRJ01000004">
    <property type="protein sequence ID" value="SEA52058.1"/>
    <property type="molecule type" value="Genomic_DNA"/>
</dbReference>
<evidence type="ECO:0000256" key="8">
    <source>
        <dbReference type="SAM" id="Phobius"/>
    </source>
</evidence>
<evidence type="ECO:0000256" key="1">
    <source>
        <dbReference type="ARBA" id="ARBA00001947"/>
    </source>
</evidence>
<dbReference type="RefSeq" id="WP_217632962.1">
    <property type="nucleotide sequence ID" value="NZ_FNRJ01000004.1"/>
</dbReference>
<feature type="transmembrane region" description="Helical" evidence="8">
    <location>
        <begin position="249"/>
        <end position="268"/>
    </location>
</feature>
<keyword evidence="5 8" id="KW-1133">Transmembrane helix</keyword>
<dbReference type="GO" id="GO:0031293">
    <property type="term" value="P:membrane protein intracellular domain proteolysis"/>
    <property type="evidence" value="ECO:0007669"/>
    <property type="project" value="TreeGrafter"/>
</dbReference>
<gene>
    <name evidence="10" type="ORF">SAMN02745729_10478</name>
</gene>
<dbReference type="GO" id="GO:0012505">
    <property type="term" value="C:endomembrane system"/>
    <property type="evidence" value="ECO:0007669"/>
    <property type="project" value="UniProtKB-SubCell"/>
</dbReference>
<name>A0A1H4BVA5_9GAMM</name>
<feature type="transmembrane region" description="Helical" evidence="8">
    <location>
        <begin position="378"/>
        <end position="397"/>
    </location>
</feature>
<dbReference type="GO" id="GO:0005737">
    <property type="term" value="C:cytoplasm"/>
    <property type="evidence" value="ECO:0007669"/>
    <property type="project" value="TreeGrafter"/>
</dbReference>
<organism evidence="10 11">
    <name type="scientific">Marinobacterium iners DSM 11526</name>
    <dbReference type="NCBI Taxonomy" id="1122198"/>
    <lineage>
        <taxon>Bacteria</taxon>
        <taxon>Pseudomonadati</taxon>
        <taxon>Pseudomonadota</taxon>
        <taxon>Gammaproteobacteria</taxon>
        <taxon>Oceanospirillales</taxon>
        <taxon>Oceanospirillaceae</taxon>
        <taxon>Marinobacterium</taxon>
    </lineage>
</organism>
<dbReference type="GO" id="GO:0016020">
    <property type="term" value="C:membrane"/>
    <property type="evidence" value="ECO:0007669"/>
    <property type="project" value="InterPro"/>
</dbReference>
<dbReference type="InterPro" id="IPR008915">
    <property type="entry name" value="Peptidase_M50"/>
</dbReference>
<evidence type="ECO:0000256" key="4">
    <source>
        <dbReference type="ARBA" id="ARBA00022692"/>
    </source>
</evidence>
<sequence length="703" mass="80214">MVEARLPVLRQNLKLMPGAHDEDGAPRWLLHDRVRNRYFSLVRPALELIRHWQPGVTPTEMAASLNEQGLHYDPEEIRAFADFLIANNLVLARSESASAYFHRQKIQNRKSIWNWMLHNYLFIRIPLVRPDPFLSKIMPHIQWLLSGTMEKCVMLAGVIGLFLIIRQWDTFAGTFLHFFSFEGMLLYAITLVMVKSAHELGHALVSRRLGCRVASMGVAFLVMFPVLYTDTTDAWKLRSRRDRLRIVTAGVRTELYLAMLASCLWGVLPDGALRSAAFFVATTSWVTSLLVNISPFLRFDGYYAFSDLIGVENLQQRSFALGRWKLRQWLWGINDPLPEPLTLSKTRTLIVYAWFTWIYRFFLFLGIALLVYHFFFKVLGILLFVVEIIWFIVMPIVKELKVWRDRWKNFSFTPVRIVLWSIPVMALAAGLLPVTSEVAVPAVIKSDKIHYVFAPESAQVKTLNTAPGHDTNQGSVLLQLYAPELENSIQLVQEELQLAELRLSRLASSVEDKAEQHINRERLRQLQAQMQRLQARQLRLAVMAPIQGRISDMDTLQPGQWVGEGQYLMTIVASSELRVEGLLSERELDLVTENTTGIFVSSTGQRRALPVVIEKIDLSAVSALPFPELGSLSGGPIAVRQAEERLIPEESHYRVSLRLTEQEPSYTVNVREPGVLILEGSPRSWLWSNVERLAAIAIRESGF</sequence>
<evidence type="ECO:0000259" key="9">
    <source>
        <dbReference type="Pfam" id="PF02163"/>
    </source>
</evidence>
<keyword evidence="11" id="KW-1185">Reference proteome</keyword>
<feature type="transmembrane region" description="Helical" evidence="8">
    <location>
        <begin position="112"/>
        <end position="129"/>
    </location>
</feature>
<accession>A0A1H4BVA5</accession>
<comment type="cofactor">
    <cofactor evidence="1">
        <name>Zn(2+)</name>
        <dbReference type="ChEBI" id="CHEBI:29105"/>
    </cofactor>
</comment>
<reference evidence="11" key="1">
    <citation type="submission" date="2016-10" db="EMBL/GenBank/DDBJ databases">
        <authorList>
            <person name="Varghese N."/>
            <person name="Submissions S."/>
        </authorList>
    </citation>
    <scope>NUCLEOTIDE SEQUENCE [LARGE SCALE GENOMIC DNA]</scope>
    <source>
        <strain evidence="11">DSM 11526</strain>
    </source>
</reference>
<protein>
    <submittedName>
        <fullName evidence="10">Putative peptide zinc metalloprotease protein</fullName>
    </submittedName>
</protein>
<dbReference type="SUPFAM" id="SSF111369">
    <property type="entry name" value="HlyD-like secretion proteins"/>
    <property type="match status" value="1"/>
</dbReference>
<keyword evidence="4 8" id="KW-0812">Transmembrane</keyword>
<dbReference type="Proteomes" id="UP000242469">
    <property type="component" value="Unassembled WGS sequence"/>
</dbReference>
<evidence type="ECO:0000313" key="10">
    <source>
        <dbReference type="EMBL" id="SEA52058.1"/>
    </source>
</evidence>
<feature type="domain" description="Peptidase M50" evidence="9">
    <location>
        <begin position="188"/>
        <end position="282"/>
    </location>
</feature>
<comment type="subcellular location">
    <subcellularLocation>
        <location evidence="2">Endomembrane system</location>
        <topology evidence="2">Multi-pass membrane protein</topology>
    </subcellularLocation>
</comment>
<evidence type="ECO:0000256" key="5">
    <source>
        <dbReference type="ARBA" id="ARBA00022989"/>
    </source>
</evidence>
<evidence type="ECO:0000256" key="2">
    <source>
        <dbReference type="ARBA" id="ARBA00004127"/>
    </source>
</evidence>
<feature type="transmembrane region" description="Helical" evidence="8">
    <location>
        <begin position="141"/>
        <end position="164"/>
    </location>
</feature>
<evidence type="ECO:0000313" key="11">
    <source>
        <dbReference type="Proteomes" id="UP000242469"/>
    </source>
</evidence>
<keyword evidence="10" id="KW-0645">Protease</keyword>
<evidence type="ECO:0000256" key="7">
    <source>
        <dbReference type="SAM" id="Coils"/>
    </source>
</evidence>
<feature type="transmembrane region" description="Helical" evidence="8">
    <location>
        <begin position="171"/>
        <end position="189"/>
    </location>
</feature>
<comment type="similarity">
    <text evidence="3">Belongs to the peptidase M50B family.</text>
</comment>